<evidence type="ECO:0000256" key="7">
    <source>
        <dbReference type="ARBA" id="ARBA00022857"/>
    </source>
</evidence>
<evidence type="ECO:0000256" key="3">
    <source>
        <dbReference type="ARBA" id="ARBA00022630"/>
    </source>
</evidence>
<keyword evidence="9 11" id="KW-0413">Isomerase</keyword>
<dbReference type="eggNOG" id="COG1304">
    <property type="taxonomic scope" value="Bacteria"/>
</dbReference>
<dbReference type="EMBL" id="CP001287">
    <property type="protein sequence ID" value="ACK67959.1"/>
    <property type="molecule type" value="Genomic_DNA"/>
</dbReference>
<comment type="function">
    <text evidence="11">Involved in the biosynthesis of isoprenoids. Catalyzes the 1,3-allylic rearrangement of the homoallylic substrate isopentenyl (IPP) to its allylic isomer, dimethylallyl diphosphate (DMAPP).</text>
</comment>
<feature type="binding site" evidence="11">
    <location>
        <begin position="271"/>
        <end position="273"/>
    </location>
    <ligand>
        <name>FMN</name>
        <dbReference type="ChEBI" id="CHEBI:58210"/>
    </ligand>
</feature>
<evidence type="ECO:0000256" key="4">
    <source>
        <dbReference type="ARBA" id="ARBA00022643"/>
    </source>
</evidence>
<evidence type="ECO:0000313" key="13">
    <source>
        <dbReference type="EMBL" id="ACK67959.1"/>
    </source>
</evidence>
<dbReference type="GO" id="GO:0008299">
    <property type="term" value="P:isoprenoid biosynthetic process"/>
    <property type="evidence" value="ECO:0007669"/>
    <property type="project" value="UniProtKB-UniRule"/>
</dbReference>
<dbReference type="Pfam" id="PF01070">
    <property type="entry name" value="FMN_dh"/>
    <property type="match status" value="1"/>
</dbReference>
<dbReference type="HOGENOM" id="CLU_065515_1_0_3"/>
<keyword evidence="2 11" id="KW-0963">Cytoplasm</keyword>
<dbReference type="GO" id="GO:0000287">
    <property type="term" value="F:magnesium ion binding"/>
    <property type="evidence" value="ECO:0007669"/>
    <property type="project" value="UniProtKB-UniRule"/>
</dbReference>
<dbReference type="SMART" id="SM01240">
    <property type="entry name" value="IMPDH"/>
    <property type="match status" value="1"/>
</dbReference>
<accession>B7K5D3</accession>
<evidence type="ECO:0000313" key="14">
    <source>
        <dbReference type="Proteomes" id="UP000008204"/>
    </source>
</evidence>
<dbReference type="EC" id="5.3.3.2" evidence="11"/>
<dbReference type="RefSeq" id="WP_012597213.1">
    <property type="nucleotide sequence ID" value="NC_011726.1"/>
</dbReference>
<dbReference type="Gene3D" id="3.20.20.70">
    <property type="entry name" value="Aldolase class I"/>
    <property type="match status" value="1"/>
</dbReference>
<comment type="similarity">
    <text evidence="11">Belongs to the IPP isomerase type 2 family.</text>
</comment>
<keyword evidence="3 11" id="KW-0285">Flavoprotein</keyword>
<feature type="binding site" evidence="11">
    <location>
        <begin position="292"/>
        <end position="293"/>
    </location>
    <ligand>
        <name>FMN</name>
        <dbReference type="ChEBI" id="CHEBI:58210"/>
    </ligand>
</feature>
<dbReference type="PANTHER" id="PTHR43665">
    <property type="entry name" value="ISOPENTENYL-DIPHOSPHATE DELTA-ISOMERASE"/>
    <property type="match status" value="1"/>
</dbReference>
<evidence type="ECO:0000256" key="1">
    <source>
        <dbReference type="ARBA" id="ARBA00001917"/>
    </source>
</evidence>
<keyword evidence="7 11" id="KW-0521">NADP</keyword>
<comment type="cofactor">
    <cofactor evidence="11">
        <name>Mg(2+)</name>
        <dbReference type="ChEBI" id="CHEBI:18420"/>
    </cofactor>
</comment>
<dbReference type="GO" id="GO:0005737">
    <property type="term" value="C:cytoplasm"/>
    <property type="evidence" value="ECO:0007669"/>
    <property type="project" value="UniProtKB-SubCell"/>
</dbReference>
<dbReference type="KEGG" id="cyp:PCC8801_4020"/>
<sequence length="341" mass="37151">MSNTQIRKDDHLRICLEEDVQFRQLSNGLERYRFTHCCLPELDFNEIDLSTTFLGKSLEAPLLISSMTGGTPQAKMINFRLAEVAQTYRLAMGVGSQRVAVEKPEVCDTFTVRSVAPNILLLANLGAVQLNYTYGIEECLKVVELLQADALILHINPLQECIQTKGDTNFKGLLDKINKVCYSLPVPVIAKEVGNGISQPMAQKLIEAGVSAIDVAGAGGTSWAKVESERATNPLKRKLGQTFADWGISTADCLTEIRRFHPEIPLIASGGLRNGLDVAKAIALGADLGGLAFPFLQAASESPQTLEELVELLIAEIKTVLFCTGNANLSDLKITPRLREI</sequence>
<dbReference type="GO" id="GO:0070402">
    <property type="term" value="F:NADPH binding"/>
    <property type="evidence" value="ECO:0007669"/>
    <property type="project" value="UniProtKB-UniRule"/>
</dbReference>
<dbReference type="Proteomes" id="UP000008204">
    <property type="component" value="Chromosome"/>
</dbReference>
<gene>
    <name evidence="11" type="primary">fni</name>
    <name evidence="13" type="ordered locus">PCC8801_4020</name>
</gene>
<feature type="binding site" evidence="11">
    <location>
        <position position="191"/>
    </location>
    <ligand>
        <name>FMN</name>
        <dbReference type="ChEBI" id="CHEBI:58210"/>
    </ligand>
</feature>
<dbReference type="GO" id="GO:0004452">
    <property type="term" value="F:isopentenyl-diphosphate delta-isomerase activity"/>
    <property type="evidence" value="ECO:0007669"/>
    <property type="project" value="UniProtKB-UniRule"/>
</dbReference>
<keyword evidence="14" id="KW-1185">Reference proteome</keyword>
<name>B7K5D3_RIPO1</name>
<feature type="binding site" evidence="11">
    <location>
        <position position="160"/>
    </location>
    <ligand>
        <name>Mg(2+)</name>
        <dbReference type="ChEBI" id="CHEBI:18420"/>
    </ligand>
</feature>
<dbReference type="PANTHER" id="PTHR43665:SF1">
    <property type="entry name" value="ISOPENTENYL-DIPHOSPHATE DELTA-ISOMERASE"/>
    <property type="match status" value="1"/>
</dbReference>
<comment type="catalytic activity">
    <reaction evidence="11">
        <text>isopentenyl diphosphate = dimethylallyl diphosphate</text>
        <dbReference type="Rhea" id="RHEA:23284"/>
        <dbReference type="ChEBI" id="CHEBI:57623"/>
        <dbReference type="ChEBI" id="CHEBI:128769"/>
        <dbReference type="EC" id="5.3.3.2"/>
    </reaction>
</comment>
<dbReference type="PIRSF" id="PIRSF003314">
    <property type="entry name" value="IPP_isomerase"/>
    <property type="match status" value="1"/>
</dbReference>
<dbReference type="SUPFAM" id="SSF51395">
    <property type="entry name" value="FMN-linked oxidoreductases"/>
    <property type="match status" value="1"/>
</dbReference>
<evidence type="ECO:0000256" key="6">
    <source>
        <dbReference type="ARBA" id="ARBA00022842"/>
    </source>
</evidence>
<dbReference type="NCBIfam" id="TIGR02151">
    <property type="entry name" value="IPP_isom_2"/>
    <property type="match status" value="1"/>
</dbReference>
<protein>
    <recommendedName>
        <fullName evidence="11">Isopentenyl-diphosphate delta-isomerase</fullName>
        <shortName evidence="11">IPP isomerase</shortName>
        <ecNumber evidence="11">5.3.3.2</ecNumber>
    </recommendedName>
    <alternativeName>
        <fullName evidence="11">Isopentenyl diphosphate:dimethylallyl diphosphate isomerase</fullName>
    </alternativeName>
    <alternativeName>
        <fullName evidence="11">Isopentenyl pyrophosphate isomerase</fullName>
    </alternativeName>
    <alternativeName>
        <fullName evidence="11">Type 2 isopentenyl diphosphate isomerase</fullName>
        <shortName evidence="11">IDI-2</shortName>
    </alternativeName>
</protein>
<proteinExistence type="inferred from homology"/>
<dbReference type="InterPro" id="IPR013785">
    <property type="entry name" value="Aldolase_TIM"/>
</dbReference>
<keyword evidence="5 11" id="KW-0479">Metal-binding</keyword>
<dbReference type="OrthoDB" id="9795032at2"/>
<feature type="binding site" evidence="11">
    <location>
        <position position="124"/>
    </location>
    <ligand>
        <name>FMN</name>
        <dbReference type="ChEBI" id="CHEBI:58210"/>
    </ligand>
</feature>
<feature type="binding site" evidence="11">
    <location>
        <begin position="96"/>
        <end position="98"/>
    </location>
    <ligand>
        <name>substrate</name>
    </ligand>
</feature>
<evidence type="ECO:0000256" key="8">
    <source>
        <dbReference type="ARBA" id="ARBA00023229"/>
    </source>
</evidence>
<evidence type="ECO:0000259" key="12">
    <source>
        <dbReference type="Pfam" id="PF01070"/>
    </source>
</evidence>
<comment type="subunit">
    <text evidence="10 11">Homooctamer. Dimer of tetramers.</text>
</comment>
<comment type="subcellular location">
    <subcellularLocation>
        <location evidence="11">Cytoplasm</location>
    </subcellularLocation>
</comment>
<evidence type="ECO:0000256" key="10">
    <source>
        <dbReference type="ARBA" id="ARBA00025810"/>
    </source>
</evidence>
<keyword evidence="8 11" id="KW-0414">Isoprene biosynthesis</keyword>
<feature type="binding site" evidence="11">
    <location>
        <position position="159"/>
    </location>
    <ligand>
        <name>substrate</name>
    </ligand>
</feature>
<reference evidence="14" key="1">
    <citation type="journal article" date="2011" name="MBio">
        <title>Novel metabolic attributes of the genus Cyanothece, comprising a group of unicellular nitrogen-fixing Cyanobacteria.</title>
        <authorList>
            <person name="Bandyopadhyay A."/>
            <person name="Elvitigala T."/>
            <person name="Welsh E."/>
            <person name="Stockel J."/>
            <person name="Liberton M."/>
            <person name="Min H."/>
            <person name="Sherman L.A."/>
            <person name="Pakrasi H.B."/>
        </authorList>
    </citation>
    <scope>NUCLEOTIDE SEQUENCE [LARGE SCALE GENOMIC DNA]</scope>
    <source>
        <strain evidence="14">PCC 8801</strain>
    </source>
</reference>
<feature type="binding site" evidence="11">
    <location>
        <position position="96"/>
    </location>
    <ligand>
        <name>FMN</name>
        <dbReference type="ChEBI" id="CHEBI:58210"/>
    </ligand>
</feature>
<comment type="cofactor">
    <cofactor evidence="1 11">
        <name>FMN</name>
        <dbReference type="ChEBI" id="CHEBI:58210"/>
    </cofactor>
</comment>
<dbReference type="GO" id="GO:0016491">
    <property type="term" value="F:oxidoreductase activity"/>
    <property type="evidence" value="ECO:0007669"/>
    <property type="project" value="InterPro"/>
</dbReference>
<comment type="cofactor">
    <cofactor evidence="11">
        <name>NADPH</name>
        <dbReference type="ChEBI" id="CHEBI:57783"/>
    </cofactor>
</comment>
<keyword evidence="6 11" id="KW-0460">Magnesium</keyword>
<feature type="binding site" evidence="11">
    <location>
        <begin position="66"/>
        <end position="68"/>
    </location>
    <ligand>
        <name>FMN</name>
        <dbReference type="ChEBI" id="CHEBI:58210"/>
    </ligand>
</feature>
<feature type="binding site" evidence="11">
    <location>
        <position position="65"/>
    </location>
    <ligand>
        <name>FMN</name>
        <dbReference type="ChEBI" id="CHEBI:58210"/>
    </ligand>
</feature>
<comment type="caution">
    <text evidence="11">Lacks conserved residue(s) required for the propagation of feature annotation.</text>
</comment>
<evidence type="ECO:0000256" key="5">
    <source>
        <dbReference type="ARBA" id="ARBA00022723"/>
    </source>
</evidence>
<dbReference type="InterPro" id="IPR000262">
    <property type="entry name" value="FMN-dep_DH"/>
</dbReference>
<dbReference type="InterPro" id="IPR011179">
    <property type="entry name" value="IPdP_isomerase"/>
</dbReference>
<dbReference type="AlphaFoldDB" id="B7K5D3"/>
<dbReference type="GO" id="GO:0010181">
    <property type="term" value="F:FMN binding"/>
    <property type="evidence" value="ECO:0007669"/>
    <property type="project" value="UniProtKB-UniRule"/>
</dbReference>
<dbReference type="HAMAP" id="MF_00354">
    <property type="entry name" value="Idi_2"/>
    <property type="match status" value="1"/>
</dbReference>
<feature type="domain" description="FMN-dependent dehydrogenase" evidence="12">
    <location>
        <begin position="174"/>
        <end position="333"/>
    </location>
</feature>
<keyword evidence="4 11" id="KW-0288">FMN</keyword>
<feature type="binding site" evidence="11">
    <location>
        <begin position="7"/>
        <end position="8"/>
    </location>
    <ligand>
        <name>substrate</name>
    </ligand>
</feature>
<dbReference type="STRING" id="41431.PCC8801_4020"/>
<dbReference type="CDD" id="cd02811">
    <property type="entry name" value="IDI-2_FMN"/>
    <property type="match status" value="1"/>
</dbReference>
<organism evidence="13 14">
    <name type="scientific">Rippkaea orientalis (strain PCC 8801 / RF-1)</name>
    <name type="common">Cyanothece sp. (strain PCC 8801)</name>
    <dbReference type="NCBI Taxonomy" id="41431"/>
    <lineage>
        <taxon>Bacteria</taxon>
        <taxon>Bacillati</taxon>
        <taxon>Cyanobacteriota</taxon>
        <taxon>Cyanophyceae</taxon>
        <taxon>Oscillatoriophycideae</taxon>
        <taxon>Chroococcales</taxon>
        <taxon>Aphanothecaceae</taxon>
        <taxon>Rippkaea</taxon>
        <taxon>Rippkaea orientalis</taxon>
    </lineage>
</organism>
<feature type="binding site" evidence="11">
    <location>
        <position position="221"/>
    </location>
    <ligand>
        <name>FMN</name>
        <dbReference type="ChEBI" id="CHEBI:58210"/>
    </ligand>
</feature>
<evidence type="ECO:0000256" key="9">
    <source>
        <dbReference type="ARBA" id="ARBA00023235"/>
    </source>
</evidence>
<evidence type="ECO:0000256" key="11">
    <source>
        <dbReference type="HAMAP-Rule" id="MF_00354"/>
    </source>
</evidence>
<evidence type="ECO:0000256" key="2">
    <source>
        <dbReference type="ARBA" id="ARBA00022490"/>
    </source>
</evidence>